<dbReference type="GO" id="GO:0008757">
    <property type="term" value="F:S-adenosylmethionine-dependent methyltransferase activity"/>
    <property type="evidence" value="ECO:0007669"/>
    <property type="project" value="InterPro"/>
</dbReference>
<gene>
    <name evidence="2" type="ORF">FJZ00_08690</name>
</gene>
<feature type="domain" description="Methyltransferase type 11" evidence="1">
    <location>
        <begin position="76"/>
        <end position="175"/>
    </location>
</feature>
<dbReference type="EMBL" id="VGJX01000490">
    <property type="protein sequence ID" value="MBM3275219.1"/>
    <property type="molecule type" value="Genomic_DNA"/>
</dbReference>
<protein>
    <submittedName>
        <fullName evidence="2">Class I SAM-dependent methyltransferase</fullName>
    </submittedName>
</protein>
<dbReference type="Pfam" id="PF08241">
    <property type="entry name" value="Methyltransf_11"/>
    <property type="match status" value="1"/>
</dbReference>
<organism evidence="2 3">
    <name type="scientific">Candidatus Tanganyikabacteria bacterium</name>
    <dbReference type="NCBI Taxonomy" id="2961651"/>
    <lineage>
        <taxon>Bacteria</taxon>
        <taxon>Bacillati</taxon>
        <taxon>Candidatus Sericytochromatia</taxon>
        <taxon>Candidatus Tanganyikabacteria</taxon>
    </lineage>
</organism>
<dbReference type="Gene3D" id="3.40.50.150">
    <property type="entry name" value="Vaccinia Virus protein VP39"/>
    <property type="match status" value="1"/>
</dbReference>
<keyword evidence="2" id="KW-0808">Transferase</keyword>
<dbReference type="CDD" id="cd02440">
    <property type="entry name" value="AdoMet_MTases"/>
    <property type="match status" value="1"/>
</dbReference>
<dbReference type="AlphaFoldDB" id="A0A937X6S4"/>
<reference evidence="2 3" key="1">
    <citation type="submission" date="2019-03" db="EMBL/GenBank/DDBJ databases">
        <title>Lake Tanganyika Metagenome-Assembled Genomes (MAGs).</title>
        <authorList>
            <person name="Tran P."/>
        </authorList>
    </citation>
    <scope>NUCLEOTIDE SEQUENCE [LARGE SCALE GENOMIC DNA]</scope>
    <source>
        <strain evidence="2">K_DeepCast_65m_m2_236</strain>
    </source>
</reference>
<proteinExistence type="predicted"/>
<dbReference type="InterPro" id="IPR029063">
    <property type="entry name" value="SAM-dependent_MTases_sf"/>
</dbReference>
<evidence type="ECO:0000313" key="3">
    <source>
        <dbReference type="Proteomes" id="UP000703893"/>
    </source>
</evidence>
<dbReference type="PANTHER" id="PTHR43861">
    <property type="entry name" value="TRANS-ACONITATE 2-METHYLTRANSFERASE-RELATED"/>
    <property type="match status" value="1"/>
</dbReference>
<keyword evidence="2" id="KW-0489">Methyltransferase</keyword>
<evidence type="ECO:0000259" key="1">
    <source>
        <dbReference type="Pfam" id="PF08241"/>
    </source>
</evidence>
<evidence type="ECO:0000313" key="2">
    <source>
        <dbReference type="EMBL" id="MBM3275219.1"/>
    </source>
</evidence>
<dbReference type="Proteomes" id="UP000703893">
    <property type="component" value="Unassembled WGS sequence"/>
</dbReference>
<dbReference type="InterPro" id="IPR013216">
    <property type="entry name" value="Methyltransf_11"/>
</dbReference>
<accession>A0A937X6S4</accession>
<name>A0A937X6S4_9BACT</name>
<dbReference type="GO" id="GO:0032259">
    <property type="term" value="P:methylation"/>
    <property type="evidence" value="ECO:0007669"/>
    <property type="project" value="UniProtKB-KW"/>
</dbReference>
<dbReference type="SUPFAM" id="SSF53335">
    <property type="entry name" value="S-adenosyl-L-methionine-dependent methyltransferases"/>
    <property type="match status" value="1"/>
</dbReference>
<comment type="caution">
    <text evidence="2">The sequence shown here is derived from an EMBL/GenBank/DDBJ whole genome shotgun (WGS) entry which is preliminary data.</text>
</comment>
<sequence>MPQYRSPGSAPQFSHGSRANIVTNGQLASEVEEITKSHPMEYLCNHPFFMVRWIENNRRELLVDAIDPKPGEVVADIGCERGHLLSMLHQRCPELRRVYGADLSRHALQEARTVAEWEGWAAKAQFVHCDARSVILPDNSADVVISSNVLDHLPDPQEGFDELVRIVKPGGRIILNLPNEKRIVAAKRTLLRLGLQRLMGNLKLVTPGHLHYPDRQFVRDLVAGKARIRRMFLGPKISLVGLCVYAILEPTK</sequence>